<dbReference type="AlphaFoldDB" id="A0A7W8TW38"/>
<protein>
    <recommendedName>
        <fullName evidence="3">PD-(D/E)XK nuclease superfamily protein</fullName>
    </recommendedName>
</protein>
<proteinExistence type="predicted"/>
<dbReference type="EMBL" id="JACHDR010000001">
    <property type="protein sequence ID" value="MBB5513088.1"/>
    <property type="molecule type" value="Genomic_DNA"/>
</dbReference>
<evidence type="ECO:0000313" key="1">
    <source>
        <dbReference type="EMBL" id="MBB5513088.1"/>
    </source>
</evidence>
<dbReference type="Proteomes" id="UP000580797">
    <property type="component" value="Unassembled WGS sequence"/>
</dbReference>
<dbReference type="InterPro" id="IPR029470">
    <property type="entry name" value="PDDEXK_4"/>
</dbReference>
<name>A0A7W8TW38_9MICC</name>
<gene>
    <name evidence="1" type="ORF">HD598_001775</name>
</gene>
<sequence length="392" mass="44796">MDDYDLITELLPVLGRSSHESFNVFNVMHHGTHEKQLSNIFRWILDIGGSRRFETLGQRVFLNLIRERLGPSADLPDEPYSVRQEVNTAESGHRLDIADLVLENDSTVVVVENYETSDGHGHSYNSYLKYGQRDGKFGVVVLLCASEYTYLQSDGWERATVITYERFLDRLMDELNKERNYAQLHTEQYSFLIQMHRKFAAKGDEVSDSEFLAFIDAICVSGEARRYRERTSDVAAEKFASDVAERARERFEGGREVLKRVKDRLKIYARSTLHNQLDGKLRAGSVREIRANYVGIYQWIVELVVTADDGATSAQNFEIRFGPTAWNYVENESDSLSLGDGETVDYSKLFIASTGNRRIMRQSQVSLLEVLHGLSADDYRLRDEILALDATS</sequence>
<evidence type="ECO:0008006" key="3">
    <source>
        <dbReference type="Google" id="ProtNLM"/>
    </source>
</evidence>
<dbReference type="RefSeq" id="WP_183665269.1">
    <property type="nucleotide sequence ID" value="NZ_BAAARH010000012.1"/>
</dbReference>
<evidence type="ECO:0000313" key="2">
    <source>
        <dbReference type="Proteomes" id="UP000580797"/>
    </source>
</evidence>
<reference evidence="1 2" key="1">
    <citation type="submission" date="2020-08" db="EMBL/GenBank/DDBJ databases">
        <title>Sequencing the genomes of 1000 actinobacteria strains.</title>
        <authorList>
            <person name="Klenk H.-P."/>
        </authorList>
    </citation>
    <scope>NUCLEOTIDE SEQUENCE [LARGE SCALE GENOMIC DNA]</scope>
    <source>
        <strain evidence="1 2">DSM 105783</strain>
    </source>
</reference>
<organism evidence="1 2">
    <name type="scientific">Neomicrococcus aestuarii</name>
    <dbReference type="NCBI Taxonomy" id="556325"/>
    <lineage>
        <taxon>Bacteria</taxon>
        <taxon>Bacillati</taxon>
        <taxon>Actinomycetota</taxon>
        <taxon>Actinomycetes</taxon>
        <taxon>Micrococcales</taxon>
        <taxon>Micrococcaceae</taxon>
        <taxon>Neomicrococcus</taxon>
    </lineage>
</organism>
<dbReference type="Pfam" id="PF14281">
    <property type="entry name" value="PDDEXK_4"/>
    <property type="match status" value="1"/>
</dbReference>
<accession>A0A7W8TW38</accession>
<comment type="caution">
    <text evidence="1">The sequence shown here is derived from an EMBL/GenBank/DDBJ whole genome shotgun (WGS) entry which is preliminary data.</text>
</comment>